<dbReference type="SUPFAM" id="SSF53474">
    <property type="entry name" value="alpha/beta-Hydrolases"/>
    <property type="match status" value="1"/>
</dbReference>
<evidence type="ECO:0008006" key="3">
    <source>
        <dbReference type="Google" id="ProtNLM"/>
    </source>
</evidence>
<evidence type="ECO:0000313" key="1">
    <source>
        <dbReference type="EMBL" id="KST68230.1"/>
    </source>
</evidence>
<name>A0A0V7ZVJ7_9CYAN</name>
<dbReference type="EMBL" id="LMTZ01000076">
    <property type="protein sequence ID" value="KST68230.1"/>
    <property type="molecule type" value="Genomic_DNA"/>
</dbReference>
<dbReference type="AlphaFoldDB" id="A0A0V7ZVJ7"/>
<protein>
    <recommendedName>
        <fullName evidence="3">AB hydrolase-1 domain-containing protein</fullName>
    </recommendedName>
</protein>
<dbReference type="Proteomes" id="UP000053372">
    <property type="component" value="Unassembled WGS sequence"/>
</dbReference>
<gene>
    <name evidence="1" type="ORF">BC008_00265</name>
</gene>
<dbReference type="Gene3D" id="3.40.50.1820">
    <property type="entry name" value="alpha/beta hydrolase"/>
    <property type="match status" value="1"/>
</dbReference>
<sequence length="109" mass="12094">MAGPRTFPSLANTLSGVTQVAWEGLYKFERPFLTIWGGNDPGQLGQPQTQQMLINSIPGAVGQDHVRLPEASHFLQNDQGKEIARRIDAFITANPRSPESTERKSHRIL</sequence>
<proteinExistence type="predicted"/>
<keyword evidence="2" id="KW-1185">Reference proteome</keyword>
<organism evidence="1 2">
    <name type="scientific">Mastigocoleus testarum BC008</name>
    <dbReference type="NCBI Taxonomy" id="371196"/>
    <lineage>
        <taxon>Bacteria</taxon>
        <taxon>Bacillati</taxon>
        <taxon>Cyanobacteriota</taxon>
        <taxon>Cyanophyceae</taxon>
        <taxon>Nostocales</taxon>
        <taxon>Hapalosiphonaceae</taxon>
        <taxon>Mastigocoleus</taxon>
    </lineage>
</organism>
<comment type="caution">
    <text evidence="1">The sequence shown here is derived from an EMBL/GenBank/DDBJ whole genome shotgun (WGS) entry which is preliminary data.</text>
</comment>
<evidence type="ECO:0000313" key="2">
    <source>
        <dbReference type="Proteomes" id="UP000053372"/>
    </source>
</evidence>
<accession>A0A0V7ZVJ7</accession>
<reference evidence="1 2" key="1">
    <citation type="journal article" date="2015" name="Genome Announc.">
        <title>Draft Genome of the Euendolithic (true boring) Cyanobacterium Mastigocoleus testarum strain BC008.</title>
        <authorList>
            <person name="Guida B.S."/>
            <person name="Garcia-Pichel F."/>
        </authorList>
    </citation>
    <scope>NUCLEOTIDE SEQUENCE [LARGE SCALE GENOMIC DNA]</scope>
    <source>
        <strain evidence="1 2">BC008</strain>
    </source>
</reference>
<dbReference type="InterPro" id="IPR029058">
    <property type="entry name" value="AB_hydrolase_fold"/>
</dbReference>